<comment type="caution">
    <text evidence="1">The sequence shown here is derived from an EMBL/GenBank/DDBJ whole genome shotgun (WGS) entry which is preliminary data.</text>
</comment>
<protein>
    <submittedName>
        <fullName evidence="1">Uncharacterized protein</fullName>
    </submittedName>
</protein>
<evidence type="ECO:0000313" key="2">
    <source>
        <dbReference type="Proteomes" id="UP000475265"/>
    </source>
</evidence>
<dbReference type="RefSeq" id="WP_163909584.1">
    <property type="nucleotide sequence ID" value="NZ_JAAAXX010000001.1"/>
</dbReference>
<gene>
    <name evidence="1" type="ORF">FX983_02310</name>
</gene>
<proteinExistence type="predicted"/>
<organism evidence="1 2">
    <name type="scientific">Pseudomonas frederiksbergensis</name>
    <dbReference type="NCBI Taxonomy" id="104087"/>
    <lineage>
        <taxon>Bacteria</taxon>
        <taxon>Pseudomonadati</taxon>
        <taxon>Pseudomonadota</taxon>
        <taxon>Gammaproteobacteria</taxon>
        <taxon>Pseudomonadales</taxon>
        <taxon>Pseudomonadaceae</taxon>
        <taxon>Pseudomonas</taxon>
    </lineage>
</organism>
<evidence type="ECO:0000313" key="1">
    <source>
        <dbReference type="EMBL" id="KAF2394329.1"/>
    </source>
</evidence>
<dbReference type="Proteomes" id="UP000475265">
    <property type="component" value="Unassembled WGS sequence"/>
</dbReference>
<sequence length="174" mass="20455">MYDIKNLIALESELKKNMRVHFVDFLSSHDYNKYSRSVVSKSMSTLLDAEKSYYGRGLYVILSDYQLDQNKCSFTLDGLKAVYRGHGYKVKSRLKSHLFNDHYRRNLPEKGVRYDVCMKLDDKNGINIDESPYNKYRWKVVVYKMMNSSKMMREQAELAFDEVYGRPLASKEPG</sequence>
<dbReference type="AlphaFoldDB" id="A0A6L5C0H7"/>
<dbReference type="EMBL" id="JAAAXX010000001">
    <property type="protein sequence ID" value="KAF2394329.1"/>
    <property type="molecule type" value="Genomic_DNA"/>
</dbReference>
<accession>A0A6L5C0H7</accession>
<reference evidence="1 2" key="1">
    <citation type="submission" date="2019-12" db="EMBL/GenBank/DDBJ databases">
        <title>Endophytic bacteria associated with Panax ginseng seedlings.</title>
        <authorList>
            <person name="Park J.M."/>
            <person name="Shin R."/>
            <person name="Jo S.H."/>
        </authorList>
    </citation>
    <scope>NUCLEOTIDE SEQUENCE [LARGE SCALE GENOMIC DNA]</scope>
    <source>
        <strain evidence="1 2">PgKB32</strain>
    </source>
</reference>
<name>A0A6L5C0H7_9PSED</name>